<proteinExistence type="inferred from homology"/>
<dbReference type="EMBL" id="JAUSTY010000008">
    <property type="protein sequence ID" value="MDQ0166314.1"/>
    <property type="molecule type" value="Genomic_DNA"/>
</dbReference>
<dbReference type="Pfam" id="PF03572">
    <property type="entry name" value="Peptidase_S41"/>
    <property type="match status" value="1"/>
</dbReference>
<evidence type="ECO:0000256" key="2">
    <source>
        <dbReference type="ARBA" id="ARBA00022670"/>
    </source>
</evidence>
<dbReference type="InterPro" id="IPR036365">
    <property type="entry name" value="PGBD-like_sf"/>
</dbReference>
<dbReference type="InterPro" id="IPR029045">
    <property type="entry name" value="ClpP/crotonase-like_dom_sf"/>
</dbReference>
<comment type="similarity">
    <text evidence="1 5">Belongs to the peptidase S41A family.</text>
</comment>
<sequence>MLVKGRTVLLLVALAIVGSSLATMLFASSADGGMSLPALDQVADRQGAGQPQHSSVTPDVEEQFNKIIEAYEIIRGNYVLEVDETKLLEGAIEGMLNTLDDPYSVYMDPETAEQFKSSLQSSFEGIGAEVMMQNGKVTIVAPIRGAPAEKAGLRPNDQILSVNGESLDGIDLQRAVLKIKGPKGTEAVLEVERPGVAEPITITVIRDEIPLHTVYSETIQAEGKTLGLIELTSFAQKTAEDFKTALTELEGQNMDGLIIDVRGNPGGYLDAVREIGKLIVPNEAVITKIQNRDGDKLGVYRSTLKDPKPYPITILVDEGSASASEILAAALQEAGHYKVVGTKSFGKGTVQSSVELKDSSEIKITIAKWLTPDENWVHGEGVQPDIVVERPEYFSATPIQTEEELTLNMNDNNVKSLQIMLKGLGYDPGRTDGYFDEQTQQAVQQYQTANQLTSTGSVNEETAQLIQEQLIEQMRDPQHDVQLKKAVETLLEEMN</sequence>
<accession>A0ABT9VZ93</accession>
<dbReference type="Pfam" id="PF01471">
    <property type="entry name" value="PG_binding_1"/>
    <property type="match status" value="1"/>
</dbReference>
<dbReference type="SUPFAM" id="SSF47090">
    <property type="entry name" value="PGBD-like"/>
    <property type="match status" value="1"/>
</dbReference>
<evidence type="ECO:0000256" key="3">
    <source>
        <dbReference type="ARBA" id="ARBA00022801"/>
    </source>
</evidence>
<keyword evidence="4 5" id="KW-0720">Serine protease</keyword>
<evidence type="ECO:0000313" key="8">
    <source>
        <dbReference type="Proteomes" id="UP001235840"/>
    </source>
</evidence>
<dbReference type="InterPro" id="IPR036366">
    <property type="entry name" value="PGBDSf"/>
</dbReference>
<evidence type="ECO:0000256" key="5">
    <source>
        <dbReference type="RuleBase" id="RU004404"/>
    </source>
</evidence>
<evidence type="ECO:0000256" key="1">
    <source>
        <dbReference type="ARBA" id="ARBA00009179"/>
    </source>
</evidence>
<protein>
    <submittedName>
        <fullName evidence="7">Carboxyl-terminal processing protease</fullName>
        <ecNumber evidence="7">3.4.21.102</ecNumber>
    </submittedName>
</protein>
<evidence type="ECO:0000259" key="6">
    <source>
        <dbReference type="PROSITE" id="PS50106"/>
    </source>
</evidence>
<dbReference type="SMART" id="SM00228">
    <property type="entry name" value="PDZ"/>
    <property type="match status" value="1"/>
</dbReference>
<reference evidence="7 8" key="1">
    <citation type="submission" date="2023-07" db="EMBL/GenBank/DDBJ databases">
        <title>Genomic Encyclopedia of Type Strains, Phase IV (KMG-IV): sequencing the most valuable type-strain genomes for metagenomic binning, comparative biology and taxonomic classification.</title>
        <authorList>
            <person name="Goeker M."/>
        </authorList>
    </citation>
    <scope>NUCLEOTIDE SEQUENCE [LARGE SCALE GENOMIC DNA]</scope>
    <source>
        <strain evidence="7 8">DSM 12751</strain>
    </source>
</reference>
<dbReference type="Pfam" id="PF22694">
    <property type="entry name" value="CtpB_N-like"/>
    <property type="match status" value="1"/>
</dbReference>
<feature type="domain" description="PDZ" evidence="6">
    <location>
        <begin position="116"/>
        <end position="180"/>
    </location>
</feature>
<dbReference type="Gene3D" id="2.30.42.10">
    <property type="match status" value="1"/>
</dbReference>
<keyword evidence="2 5" id="KW-0645">Protease</keyword>
<dbReference type="EC" id="3.4.21.102" evidence="7"/>
<dbReference type="Pfam" id="PF17820">
    <property type="entry name" value="PDZ_6"/>
    <property type="match status" value="1"/>
</dbReference>
<dbReference type="InterPro" id="IPR001478">
    <property type="entry name" value="PDZ"/>
</dbReference>
<evidence type="ECO:0000313" key="7">
    <source>
        <dbReference type="EMBL" id="MDQ0166314.1"/>
    </source>
</evidence>
<dbReference type="InterPro" id="IPR055210">
    <property type="entry name" value="CtpA/B_N"/>
</dbReference>
<dbReference type="Gene3D" id="3.30.750.44">
    <property type="match status" value="1"/>
</dbReference>
<organism evidence="7 8">
    <name type="scientific">Caldalkalibacillus horti</name>
    <dbReference type="NCBI Taxonomy" id="77523"/>
    <lineage>
        <taxon>Bacteria</taxon>
        <taxon>Bacillati</taxon>
        <taxon>Bacillota</taxon>
        <taxon>Bacilli</taxon>
        <taxon>Bacillales</taxon>
        <taxon>Bacillaceae</taxon>
        <taxon>Caldalkalibacillus</taxon>
    </lineage>
</organism>
<dbReference type="CDD" id="cd06782">
    <property type="entry name" value="cpPDZ_CPP-like"/>
    <property type="match status" value="1"/>
</dbReference>
<dbReference type="GO" id="GO:0006508">
    <property type="term" value="P:proteolysis"/>
    <property type="evidence" value="ECO:0007669"/>
    <property type="project" value="UniProtKB-KW"/>
</dbReference>
<dbReference type="InterPro" id="IPR002477">
    <property type="entry name" value="Peptidoglycan-bd-like"/>
</dbReference>
<dbReference type="InterPro" id="IPR036034">
    <property type="entry name" value="PDZ_sf"/>
</dbReference>
<dbReference type="Gene3D" id="1.10.101.10">
    <property type="entry name" value="PGBD-like superfamily/PGBD"/>
    <property type="match status" value="1"/>
</dbReference>
<dbReference type="NCBIfam" id="TIGR00225">
    <property type="entry name" value="prc"/>
    <property type="match status" value="1"/>
</dbReference>
<name>A0ABT9VZ93_9BACI</name>
<comment type="caution">
    <text evidence="7">The sequence shown here is derived from an EMBL/GenBank/DDBJ whole genome shotgun (WGS) entry which is preliminary data.</text>
</comment>
<dbReference type="PANTHER" id="PTHR32060:SF29">
    <property type="entry name" value="CARBOXY-TERMINAL PROCESSING PROTEASE CTPB"/>
    <property type="match status" value="1"/>
</dbReference>
<evidence type="ECO:0000256" key="4">
    <source>
        <dbReference type="ARBA" id="ARBA00022825"/>
    </source>
</evidence>
<dbReference type="CDD" id="cd07560">
    <property type="entry name" value="Peptidase_S41_CPP"/>
    <property type="match status" value="1"/>
</dbReference>
<dbReference type="SUPFAM" id="SSF52096">
    <property type="entry name" value="ClpP/crotonase"/>
    <property type="match status" value="1"/>
</dbReference>
<dbReference type="PROSITE" id="PS50106">
    <property type="entry name" value="PDZ"/>
    <property type="match status" value="1"/>
</dbReference>
<dbReference type="RefSeq" id="WP_307394417.1">
    <property type="nucleotide sequence ID" value="NZ_BAAADK010000020.1"/>
</dbReference>
<dbReference type="PANTHER" id="PTHR32060">
    <property type="entry name" value="TAIL-SPECIFIC PROTEASE"/>
    <property type="match status" value="1"/>
</dbReference>
<gene>
    <name evidence="7" type="ORF">J2S11_002218</name>
</gene>
<dbReference type="SUPFAM" id="SSF50156">
    <property type="entry name" value="PDZ domain-like"/>
    <property type="match status" value="1"/>
</dbReference>
<dbReference type="InterPro" id="IPR041489">
    <property type="entry name" value="PDZ_6"/>
</dbReference>
<keyword evidence="8" id="KW-1185">Reference proteome</keyword>
<dbReference type="InterPro" id="IPR005151">
    <property type="entry name" value="Tail-specific_protease"/>
</dbReference>
<keyword evidence="3 5" id="KW-0378">Hydrolase</keyword>
<dbReference type="GO" id="GO:0004252">
    <property type="term" value="F:serine-type endopeptidase activity"/>
    <property type="evidence" value="ECO:0007669"/>
    <property type="project" value="UniProtKB-EC"/>
</dbReference>
<dbReference type="Proteomes" id="UP001235840">
    <property type="component" value="Unassembled WGS sequence"/>
</dbReference>
<dbReference type="InterPro" id="IPR004447">
    <property type="entry name" value="Peptidase_S41A"/>
</dbReference>
<dbReference type="SMART" id="SM00245">
    <property type="entry name" value="TSPc"/>
    <property type="match status" value="1"/>
</dbReference>
<dbReference type="Gene3D" id="3.90.226.10">
    <property type="entry name" value="2-enoyl-CoA Hydratase, Chain A, domain 1"/>
    <property type="match status" value="1"/>
</dbReference>